<accession>A0AAN5CBX3</accession>
<feature type="non-terminal residue" evidence="2">
    <location>
        <position position="149"/>
    </location>
</feature>
<protein>
    <submittedName>
        <fullName evidence="2">Uncharacterized protein</fullName>
    </submittedName>
</protein>
<comment type="caution">
    <text evidence="2">The sequence shown here is derived from an EMBL/GenBank/DDBJ whole genome shotgun (WGS) entry which is preliminary data.</text>
</comment>
<evidence type="ECO:0000313" key="3">
    <source>
        <dbReference type="Proteomes" id="UP001328107"/>
    </source>
</evidence>
<organism evidence="2 3">
    <name type="scientific">Pristionchus mayeri</name>
    <dbReference type="NCBI Taxonomy" id="1317129"/>
    <lineage>
        <taxon>Eukaryota</taxon>
        <taxon>Metazoa</taxon>
        <taxon>Ecdysozoa</taxon>
        <taxon>Nematoda</taxon>
        <taxon>Chromadorea</taxon>
        <taxon>Rhabditida</taxon>
        <taxon>Rhabditina</taxon>
        <taxon>Diplogasteromorpha</taxon>
        <taxon>Diplogasteroidea</taxon>
        <taxon>Neodiplogasteridae</taxon>
        <taxon>Pristionchus</taxon>
    </lineage>
</organism>
<feature type="chain" id="PRO_5043012840" evidence="1">
    <location>
        <begin position="21"/>
        <end position="149"/>
    </location>
</feature>
<evidence type="ECO:0000313" key="2">
    <source>
        <dbReference type="EMBL" id="GMR36574.1"/>
    </source>
</evidence>
<dbReference type="Proteomes" id="UP001328107">
    <property type="component" value="Unassembled WGS sequence"/>
</dbReference>
<name>A0AAN5CBX3_9BILA</name>
<proteinExistence type="predicted"/>
<reference evidence="3" key="1">
    <citation type="submission" date="2022-10" db="EMBL/GenBank/DDBJ databases">
        <title>Genome assembly of Pristionchus species.</title>
        <authorList>
            <person name="Yoshida K."/>
            <person name="Sommer R.J."/>
        </authorList>
    </citation>
    <scope>NUCLEOTIDE SEQUENCE [LARGE SCALE GENOMIC DNA]</scope>
    <source>
        <strain evidence="3">RS5460</strain>
    </source>
</reference>
<gene>
    <name evidence="2" type="ORF">PMAYCL1PPCAC_06769</name>
</gene>
<feature type="signal peptide" evidence="1">
    <location>
        <begin position="1"/>
        <end position="20"/>
    </location>
</feature>
<sequence>ISGLHLVVGSLWFLFLGGICFDCGERSSHRTGTVCCIQSRVAFLSVVTLRSNSSVFSILSCGASFSGDTTVPEGTIVSLISITSDLSGQSSWTLGTRDSDLVFDINSWISLFSLFSDHSGETLHTQLQRESRLPVSSRDGCVASSSSHS</sequence>
<dbReference type="EMBL" id="BTRK01000002">
    <property type="protein sequence ID" value="GMR36574.1"/>
    <property type="molecule type" value="Genomic_DNA"/>
</dbReference>
<feature type="non-terminal residue" evidence="2">
    <location>
        <position position="1"/>
    </location>
</feature>
<keyword evidence="1" id="KW-0732">Signal</keyword>
<dbReference type="AlphaFoldDB" id="A0AAN5CBX3"/>
<evidence type="ECO:0000256" key="1">
    <source>
        <dbReference type="SAM" id="SignalP"/>
    </source>
</evidence>
<keyword evidence="3" id="KW-1185">Reference proteome</keyword>